<dbReference type="InterPro" id="IPR004274">
    <property type="entry name" value="FCP1_dom"/>
</dbReference>
<dbReference type="CDD" id="cd07521">
    <property type="entry name" value="HAD_FCP1-like"/>
    <property type="match status" value="1"/>
</dbReference>
<evidence type="ECO:0000256" key="2">
    <source>
        <dbReference type="ARBA" id="ARBA00006344"/>
    </source>
</evidence>
<evidence type="ECO:0000256" key="1">
    <source>
        <dbReference type="ARBA" id="ARBA00004434"/>
    </source>
</evidence>
<gene>
    <name evidence="14" type="ORF">SO802_014365</name>
</gene>
<keyword evidence="15" id="KW-1185">Reference proteome</keyword>
<dbReference type="GO" id="GO:0015031">
    <property type="term" value="P:protein transport"/>
    <property type="evidence" value="ECO:0007669"/>
    <property type="project" value="UniProtKB-KW"/>
</dbReference>
<dbReference type="SUPFAM" id="SSF56784">
    <property type="entry name" value="HAD-like"/>
    <property type="match status" value="1"/>
</dbReference>
<dbReference type="EMBL" id="JAZDWU010000005">
    <property type="protein sequence ID" value="KAL0000584.1"/>
    <property type="molecule type" value="Genomic_DNA"/>
</dbReference>
<dbReference type="PROSITE" id="PS50969">
    <property type="entry name" value="FCP1"/>
    <property type="match status" value="1"/>
</dbReference>
<dbReference type="Pfam" id="PF03031">
    <property type="entry name" value="NIF"/>
    <property type="match status" value="1"/>
</dbReference>
<keyword evidence="7 12" id="KW-0809">Transit peptide</keyword>
<evidence type="ECO:0000256" key="5">
    <source>
        <dbReference type="ARBA" id="ARBA00022792"/>
    </source>
</evidence>
<reference evidence="14 15" key="1">
    <citation type="submission" date="2024-01" db="EMBL/GenBank/DDBJ databases">
        <title>A telomere-to-telomere, gap-free genome of sweet tea (Lithocarpus litseifolius).</title>
        <authorList>
            <person name="Zhou J."/>
        </authorList>
    </citation>
    <scope>NUCLEOTIDE SEQUENCE [LARGE SCALE GENOMIC DNA]</scope>
    <source>
        <strain evidence="14">Zhou-2022a</strain>
        <tissue evidence="14">Leaf</tissue>
    </source>
</reference>
<evidence type="ECO:0000313" key="14">
    <source>
        <dbReference type="EMBL" id="KAL0000584.1"/>
    </source>
</evidence>
<dbReference type="InterPro" id="IPR023214">
    <property type="entry name" value="HAD_sf"/>
</dbReference>
<evidence type="ECO:0000256" key="10">
    <source>
        <dbReference type="ARBA" id="ARBA00023128"/>
    </source>
</evidence>
<evidence type="ECO:0000256" key="6">
    <source>
        <dbReference type="ARBA" id="ARBA00022927"/>
    </source>
</evidence>
<dbReference type="InterPro" id="IPR036412">
    <property type="entry name" value="HAD-like_sf"/>
</dbReference>
<evidence type="ECO:0000256" key="3">
    <source>
        <dbReference type="ARBA" id="ARBA00022448"/>
    </source>
</evidence>
<feature type="domain" description="FCP1 homology" evidence="13">
    <location>
        <begin position="187"/>
        <end position="331"/>
    </location>
</feature>
<keyword evidence="5" id="KW-0999">Mitochondrion inner membrane</keyword>
<keyword evidence="11" id="KW-0472">Membrane</keyword>
<dbReference type="Gene3D" id="3.40.50.1000">
    <property type="entry name" value="HAD superfamily/HAD-like"/>
    <property type="match status" value="1"/>
</dbReference>
<evidence type="ECO:0000256" key="11">
    <source>
        <dbReference type="ARBA" id="ARBA00023136"/>
    </source>
</evidence>
<evidence type="ECO:0000256" key="9">
    <source>
        <dbReference type="ARBA" id="ARBA00023010"/>
    </source>
</evidence>
<keyword evidence="4" id="KW-0812">Transmembrane</keyword>
<evidence type="ECO:0000256" key="12">
    <source>
        <dbReference type="RuleBase" id="RU365079"/>
    </source>
</evidence>
<dbReference type="FunFam" id="3.40.50.1000:FF:000019">
    <property type="entry name" value="Mitochondrial import inner membrane translocase subunit TIM50"/>
    <property type="match status" value="1"/>
</dbReference>
<keyword evidence="10 12" id="KW-0496">Mitochondrion</keyword>
<dbReference type="InterPro" id="IPR050365">
    <property type="entry name" value="TIM50"/>
</dbReference>
<comment type="subunit">
    <text evidence="12">Component of the TIM23 complex.</text>
</comment>
<organism evidence="14 15">
    <name type="scientific">Lithocarpus litseifolius</name>
    <dbReference type="NCBI Taxonomy" id="425828"/>
    <lineage>
        <taxon>Eukaryota</taxon>
        <taxon>Viridiplantae</taxon>
        <taxon>Streptophyta</taxon>
        <taxon>Embryophyta</taxon>
        <taxon>Tracheophyta</taxon>
        <taxon>Spermatophyta</taxon>
        <taxon>Magnoliopsida</taxon>
        <taxon>eudicotyledons</taxon>
        <taxon>Gunneridae</taxon>
        <taxon>Pentapetalae</taxon>
        <taxon>rosids</taxon>
        <taxon>fabids</taxon>
        <taxon>Fagales</taxon>
        <taxon>Fagaceae</taxon>
        <taxon>Lithocarpus</taxon>
    </lineage>
</organism>
<dbReference type="PANTHER" id="PTHR12210">
    <property type="entry name" value="DULLARD PROTEIN PHOSPHATASE"/>
    <property type="match status" value="1"/>
</dbReference>
<sequence>MSSALILRSRLASSLSKRYIRFLSSDVVSGAPKEPLAPSSASVAAATTSTASSSAGNGGEGAGAGAGAVADQAPVESSSNSKGWRFLKYGLIGALTGATATAGYASYAYTTDEIDEKTKALRASANLSIAEDAPAVEKFQNLLYSAAMTVPAKAIELYLDLRRLVEEQVQGFSEPYAEKLLPDLHPTEQHVFTLVLDLQETLIHYDWTREKGWQTFKRPGVDAFLEHLAQFYEIVVYSDEQNMFVDPVVERLDPKHCIRYRLSKAATKYQNGKHYRDLSKLNRNPAKILYLSGHALEGCLQHENCVPIKPWKKNDADDTALLDFIPFLEFVARTSPSDIRQVLASYQGCEIPSEFIRRSKDYQRRMQEQKQQGRFWKR</sequence>
<protein>
    <recommendedName>
        <fullName evidence="12">Mitochondrial import inner membrane translocase subunit TIM50</fullName>
    </recommendedName>
</protein>
<comment type="caution">
    <text evidence="14">The sequence shown here is derived from an EMBL/GenBank/DDBJ whole genome shotgun (WGS) entry which is preliminary data.</text>
</comment>
<name>A0AAW2CRA1_9ROSI</name>
<evidence type="ECO:0000256" key="4">
    <source>
        <dbReference type="ARBA" id="ARBA00022692"/>
    </source>
</evidence>
<comment type="function">
    <text evidence="12">Essential component of the TIM23 complex, a complex that mediates the translocation of transit peptide-containing proteins across the mitochondrial inner membrane.</text>
</comment>
<evidence type="ECO:0000313" key="15">
    <source>
        <dbReference type="Proteomes" id="UP001459277"/>
    </source>
</evidence>
<evidence type="ECO:0000259" key="13">
    <source>
        <dbReference type="PROSITE" id="PS50969"/>
    </source>
</evidence>
<keyword evidence="9 12" id="KW-0811">Translocation</keyword>
<accession>A0AAW2CRA1</accession>
<proteinExistence type="inferred from homology"/>
<comment type="similarity">
    <text evidence="2 12">Belongs to the TIM50 family.</text>
</comment>
<dbReference type="SMART" id="SM00577">
    <property type="entry name" value="CPDc"/>
    <property type="match status" value="1"/>
</dbReference>
<evidence type="ECO:0000256" key="8">
    <source>
        <dbReference type="ARBA" id="ARBA00022989"/>
    </source>
</evidence>
<dbReference type="Proteomes" id="UP001459277">
    <property type="component" value="Unassembled WGS sequence"/>
</dbReference>
<dbReference type="AlphaFoldDB" id="A0AAW2CRA1"/>
<comment type="subcellular location">
    <subcellularLocation>
        <location evidence="1 12">Mitochondrion inner membrane</location>
        <topology evidence="1 12">Single-pass membrane protein</topology>
    </subcellularLocation>
</comment>
<dbReference type="GO" id="GO:0005744">
    <property type="term" value="C:TIM23 mitochondrial import inner membrane translocase complex"/>
    <property type="evidence" value="ECO:0007669"/>
    <property type="project" value="UniProtKB-UniRule"/>
</dbReference>
<evidence type="ECO:0000256" key="7">
    <source>
        <dbReference type="ARBA" id="ARBA00022946"/>
    </source>
</evidence>
<keyword evidence="6 12" id="KW-0653">Protein transport</keyword>
<keyword evidence="8" id="KW-1133">Transmembrane helix</keyword>
<keyword evidence="3 12" id="KW-0813">Transport</keyword>